<evidence type="ECO:0008006" key="3">
    <source>
        <dbReference type="Google" id="ProtNLM"/>
    </source>
</evidence>
<dbReference type="AlphaFoldDB" id="A0A2K8YT34"/>
<gene>
    <name evidence="1" type="ORF">CWM47_02550</name>
</gene>
<organism evidence="1 2">
    <name type="scientific">Spirosoma pollinicola</name>
    <dbReference type="NCBI Taxonomy" id="2057025"/>
    <lineage>
        <taxon>Bacteria</taxon>
        <taxon>Pseudomonadati</taxon>
        <taxon>Bacteroidota</taxon>
        <taxon>Cytophagia</taxon>
        <taxon>Cytophagales</taxon>
        <taxon>Cytophagaceae</taxon>
        <taxon>Spirosoma</taxon>
    </lineage>
</organism>
<reference evidence="1 2" key="1">
    <citation type="submission" date="2017-11" db="EMBL/GenBank/DDBJ databases">
        <title>Taxonomic description and genome sequences of Spirosoma HA7 sp. nov., isolated from pollen microhabitat of Corylus avellana.</title>
        <authorList>
            <person name="Ambika Manirajan B."/>
            <person name="Suarez C."/>
            <person name="Ratering S."/>
            <person name="Geissler-Plaum R."/>
            <person name="Cardinale M."/>
            <person name="Sylvia S."/>
        </authorList>
    </citation>
    <scope>NUCLEOTIDE SEQUENCE [LARGE SCALE GENOMIC DNA]</scope>
    <source>
        <strain evidence="1 2">HA7</strain>
    </source>
</reference>
<accession>A0A2K8YT34</accession>
<name>A0A2K8YT34_9BACT</name>
<dbReference type="Proteomes" id="UP000232883">
    <property type="component" value="Chromosome"/>
</dbReference>
<dbReference type="KEGG" id="spir:CWM47_02550"/>
<evidence type="ECO:0000313" key="2">
    <source>
        <dbReference type="Proteomes" id="UP000232883"/>
    </source>
</evidence>
<evidence type="ECO:0000313" key="1">
    <source>
        <dbReference type="EMBL" id="AUD00793.1"/>
    </source>
</evidence>
<sequence length="73" mass="7879">MKSPVLLFLILSTPFTQVRAQAILSGTVQDGVGSSMPFASIALVNIRDSSISKSTSSDEQGLYSFQNQQLKNE</sequence>
<protein>
    <recommendedName>
        <fullName evidence="3">Carboxypeptidase regulatory-like domain-containing protein</fullName>
    </recommendedName>
</protein>
<dbReference type="EMBL" id="CP025096">
    <property type="protein sequence ID" value="AUD00793.1"/>
    <property type="molecule type" value="Genomic_DNA"/>
</dbReference>
<proteinExistence type="predicted"/>
<keyword evidence="2" id="KW-1185">Reference proteome</keyword>